<dbReference type="AlphaFoldDB" id="A0A3A8IYU5"/>
<feature type="transmembrane region" description="Helical" evidence="1">
    <location>
        <begin position="83"/>
        <end position="101"/>
    </location>
</feature>
<reference evidence="3" key="1">
    <citation type="submission" date="2018-09" db="EMBL/GenBank/DDBJ databases">
        <authorList>
            <person name="Livingstone P.G."/>
            <person name="Whitworth D.E."/>
        </authorList>
    </citation>
    <scope>NUCLEOTIDE SEQUENCE [LARGE SCALE GENOMIC DNA]</scope>
    <source>
        <strain evidence="3">CA054A</strain>
    </source>
</reference>
<sequence length="145" mass="15012">MKALLSAGLCGVLFALGLGLGGMTQPEKVMGFLDVAGRWDPSLAMVMMGAVGVHAVFLRLILRRPAPVLAPRFPAPSQARVDTALIVGAVLFGVGWGLVGYCPGPAVTSLATGGQDVLLFVGSMLAGMLLFSFWTRVSGTRAAPR</sequence>
<gene>
    <name evidence="2" type="ORF">D7V88_15500</name>
</gene>
<proteinExistence type="predicted"/>
<comment type="caution">
    <text evidence="2">The sequence shown here is derived from an EMBL/GenBank/DDBJ whole genome shotgun (WGS) entry which is preliminary data.</text>
</comment>
<protein>
    <submittedName>
        <fullName evidence="2">YeeE/YedE family protein</fullName>
    </submittedName>
</protein>
<organism evidence="2 3">
    <name type="scientific">Corallococcus terminator</name>
    <dbReference type="NCBI Taxonomy" id="2316733"/>
    <lineage>
        <taxon>Bacteria</taxon>
        <taxon>Pseudomonadati</taxon>
        <taxon>Myxococcota</taxon>
        <taxon>Myxococcia</taxon>
        <taxon>Myxococcales</taxon>
        <taxon>Cystobacterineae</taxon>
        <taxon>Myxococcaceae</taxon>
        <taxon>Corallococcus</taxon>
    </lineage>
</organism>
<keyword evidence="1" id="KW-1133">Transmembrane helix</keyword>
<feature type="transmembrane region" description="Helical" evidence="1">
    <location>
        <begin position="43"/>
        <end position="62"/>
    </location>
</feature>
<dbReference type="Proteomes" id="UP000268094">
    <property type="component" value="Unassembled WGS sequence"/>
</dbReference>
<dbReference type="OrthoDB" id="9790409at2"/>
<evidence type="ECO:0000313" key="2">
    <source>
        <dbReference type="EMBL" id="RKG87746.1"/>
    </source>
</evidence>
<evidence type="ECO:0000256" key="1">
    <source>
        <dbReference type="SAM" id="Phobius"/>
    </source>
</evidence>
<dbReference type="InterPro" id="IPR046513">
    <property type="entry name" value="DUF6691"/>
</dbReference>
<dbReference type="Pfam" id="PF20398">
    <property type="entry name" value="DUF6691"/>
    <property type="match status" value="1"/>
</dbReference>
<feature type="transmembrane region" description="Helical" evidence="1">
    <location>
        <begin position="117"/>
        <end position="135"/>
    </location>
</feature>
<evidence type="ECO:0000313" key="3">
    <source>
        <dbReference type="Proteomes" id="UP000268094"/>
    </source>
</evidence>
<keyword evidence="1" id="KW-0812">Transmembrane</keyword>
<dbReference type="RefSeq" id="WP_120541415.1">
    <property type="nucleotide sequence ID" value="NZ_RAVZ01000092.1"/>
</dbReference>
<accession>A0A3A8IYU5</accession>
<name>A0A3A8IYU5_9BACT</name>
<keyword evidence="3" id="KW-1185">Reference proteome</keyword>
<keyword evidence="1" id="KW-0472">Membrane</keyword>
<dbReference type="EMBL" id="RAVZ01000092">
    <property type="protein sequence ID" value="RKG87746.1"/>
    <property type="molecule type" value="Genomic_DNA"/>
</dbReference>